<evidence type="ECO:0008006" key="3">
    <source>
        <dbReference type="Google" id="ProtNLM"/>
    </source>
</evidence>
<dbReference type="OMA" id="ARNPDRC"/>
<evidence type="ECO:0000313" key="2">
    <source>
        <dbReference type="Proteomes" id="UP000005237"/>
    </source>
</evidence>
<dbReference type="PANTHER" id="PTHR47533">
    <property type="entry name" value="PROTEIN CBG21859"/>
    <property type="match status" value="1"/>
</dbReference>
<dbReference type="Gene3D" id="3.40.50.1820">
    <property type="entry name" value="alpha/beta hydrolase"/>
    <property type="match status" value="1"/>
</dbReference>
<dbReference type="SUPFAM" id="SSF53474">
    <property type="entry name" value="alpha/beta-Hydrolases"/>
    <property type="match status" value="1"/>
</dbReference>
<dbReference type="AlphaFoldDB" id="A0A8R1DST8"/>
<dbReference type="InterPro" id="IPR029058">
    <property type="entry name" value="AB_hydrolase_fold"/>
</dbReference>
<proteinExistence type="predicted"/>
<reference evidence="1" key="2">
    <citation type="submission" date="2022-06" db="UniProtKB">
        <authorList>
            <consortium name="EnsemblMetazoa"/>
        </authorList>
    </citation>
    <scope>IDENTIFICATION</scope>
    <source>
        <strain evidence="1">DF5081</strain>
    </source>
</reference>
<accession>A0A8R1DST8</accession>
<dbReference type="InterPro" id="IPR010463">
    <property type="entry name" value="DUF1057"/>
</dbReference>
<sequence length="306" mass="34645">MAERRFPSDPKIHTIVVKFKSEQGNDVELSTVYEDSLREGSSVGTVIGFHGAPGSHHDFKYIRDKLDDMKIRFIGINYPGFGHTSRYPGQSHGNEERQNYTNALLNALEITGKVIYMGHSRGCENALQTAVDRKAHGLALVNPTGLRVHQGLRPTYRISFLDLLYTILPEWIGNYIVFKVFRGLGFRVKSAEEAVSSMKAAISLSYEDIIEHIDKSNEQSMKKLIVFSGNDNLVEEEIVMEKLEKHAFLKHFEIEDAVSEEEREKILAEFGENRRGASVLVKKDTHFQNKLQADLIAKSCKAIFDN</sequence>
<reference evidence="2" key="1">
    <citation type="submission" date="2010-08" db="EMBL/GenBank/DDBJ databases">
        <authorList>
            <consortium name="Caenorhabditis japonica Sequencing Consortium"/>
            <person name="Wilson R.K."/>
        </authorList>
    </citation>
    <scope>NUCLEOTIDE SEQUENCE [LARGE SCALE GENOMIC DNA]</scope>
    <source>
        <strain evidence="2">DF5081</strain>
    </source>
</reference>
<protein>
    <recommendedName>
        <fullName evidence="3">AB hydrolase-1 domain-containing protein</fullName>
    </recommendedName>
</protein>
<dbReference type="EnsemblMetazoa" id="CJA10658.1">
    <property type="protein sequence ID" value="CJA10658.1"/>
    <property type="gene ID" value="WBGene00129862"/>
</dbReference>
<keyword evidence="2" id="KW-1185">Reference proteome</keyword>
<dbReference type="Pfam" id="PF06342">
    <property type="entry name" value="DUF1057"/>
    <property type="match status" value="1"/>
</dbReference>
<organism evidence="1 2">
    <name type="scientific">Caenorhabditis japonica</name>
    <dbReference type="NCBI Taxonomy" id="281687"/>
    <lineage>
        <taxon>Eukaryota</taxon>
        <taxon>Metazoa</taxon>
        <taxon>Ecdysozoa</taxon>
        <taxon>Nematoda</taxon>
        <taxon>Chromadorea</taxon>
        <taxon>Rhabditida</taxon>
        <taxon>Rhabditina</taxon>
        <taxon>Rhabditomorpha</taxon>
        <taxon>Rhabditoidea</taxon>
        <taxon>Rhabditidae</taxon>
        <taxon>Peloderinae</taxon>
        <taxon>Caenorhabditis</taxon>
    </lineage>
</organism>
<dbReference type="Proteomes" id="UP000005237">
    <property type="component" value="Unassembled WGS sequence"/>
</dbReference>
<dbReference type="EnsemblMetazoa" id="CJA10658.2">
    <property type="protein sequence ID" value="CJA10658.2"/>
    <property type="gene ID" value="WBGene00129862"/>
</dbReference>
<evidence type="ECO:0000313" key="1">
    <source>
        <dbReference type="EnsemblMetazoa" id="CJA10658.2"/>
    </source>
</evidence>
<dbReference type="PANTHER" id="PTHR47533:SF1">
    <property type="entry name" value="AB HYDROLASE-1 DOMAIN-CONTAINING PROTEIN"/>
    <property type="match status" value="1"/>
</dbReference>
<name>A0A8R1DST8_CAEJA</name>